<reference evidence="1" key="1">
    <citation type="journal article" date="2021" name="Proc. Natl. Acad. Sci. U.S.A.">
        <title>A Catalog of Tens of Thousands of Viruses from Human Metagenomes Reveals Hidden Associations with Chronic Diseases.</title>
        <authorList>
            <person name="Tisza M.J."/>
            <person name="Buck C.B."/>
        </authorList>
    </citation>
    <scope>NUCLEOTIDE SEQUENCE</scope>
    <source>
        <strain evidence="1">CtlRg1</strain>
    </source>
</reference>
<evidence type="ECO:0000313" key="1">
    <source>
        <dbReference type="EMBL" id="DAD77815.1"/>
    </source>
</evidence>
<organism evidence="1">
    <name type="scientific">Myoviridae sp. ctlRg1</name>
    <dbReference type="NCBI Taxonomy" id="2826692"/>
    <lineage>
        <taxon>Viruses</taxon>
        <taxon>Duplodnaviria</taxon>
        <taxon>Heunggongvirae</taxon>
        <taxon>Uroviricota</taxon>
        <taxon>Caudoviricetes</taxon>
    </lineage>
</organism>
<sequence>MNTIRQHNYNLNSLAEDVLNRVTWRDGQTIKLQRSYNDNSNLSFYNPYSSTPYLLYFNDEHPLLTTENLFSMAPDFRNSASDMDDKKVSEAFTAWLKEKTIAYIRKAIKEFVNSKITSREHKTILETSDVFPGAARKADKFEVNDDEPYQYLFGFEIVPARQSESLVINLEHLFLNFAKDENDIFGDGPTTWTQVFEAELFDSMGNHVLRIDGPNDSHFQYEPVSIPNNNGSYYVVFKYSRDASFGSGRREIYAKRRDWSKGPCETCSPSESRAWHTRSKFVEIHPFICGEASTKFNPSTIKYDYTTNFGIDAKISVMCDLSIFIKKNIDMFIPYIMKSVAIDFLREMAYNPNTRTNRNSINASKTEILYELDGDSSSMKKSGLIYKLEEYLKALKIDTSGVDRICLPCKNNGVKYRTV</sequence>
<protein>
    <submittedName>
        <fullName evidence="1">Uncharacterized protein</fullName>
    </submittedName>
</protein>
<dbReference type="EMBL" id="BK014834">
    <property type="protein sequence ID" value="DAD77815.1"/>
    <property type="molecule type" value="Genomic_DNA"/>
</dbReference>
<accession>A0A8S5M6U4</accession>
<proteinExistence type="predicted"/>
<name>A0A8S5M6U4_9CAUD</name>